<organism evidence="2 3">
    <name type="scientific">Sarcina ventriculi</name>
    <name type="common">Clostridium ventriculi</name>
    <dbReference type="NCBI Taxonomy" id="1267"/>
    <lineage>
        <taxon>Bacteria</taxon>
        <taxon>Bacillati</taxon>
        <taxon>Bacillota</taxon>
        <taxon>Clostridia</taxon>
        <taxon>Eubacteriales</taxon>
        <taxon>Clostridiaceae</taxon>
        <taxon>Sarcina</taxon>
    </lineage>
</organism>
<evidence type="ECO:0000313" key="3">
    <source>
        <dbReference type="Proteomes" id="UP000095488"/>
    </source>
</evidence>
<comment type="caution">
    <text evidence="2">The sequence shown here is derived from an EMBL/GenBank/DDBJ whole genome shotgun (WGS) entry which is preliminary data.</text>
</comment>
<evidence type="ECO:0000313" key="2">
    <source>
        <dbReference type="EMBL" id="CUN62746.1"/>
    </source>
</evidence>
<dbReference type="Proteomes" id="UP000095488">
    <property type="component" value="Unassembled WGS sequence"/>
</dbReference>
<feature type="transmembrane region" description="Helical" evidence="1">
    <location>
        <begin position="47"/>
        <end position="67"/>
    </location>
</feature>
<keyword evidence="1" id="KW-0472">Membrane</keyword>
<keyword evidence="1" id="KW-0812">Transmembrane</keyword>
<sequence length="204" mass="24599">MFDYNNCLDFFLDFNDIKKLKKYILKSSYYKSSLNDKLNKALIIKTSLYISLLFFLLLLFKIYLFFIEIHQILYFNNTVFNSALFIELFFKAFIIFILCFFIFIYLNKINNSYLISHEIERLNLFIGENKFYLSNKDIKIVNNKLELLINFSDIDTIFLYDEYIIFTNNKKLLCVIKCNDTVIKRTLGIKLQENFKKQILIKEI</sequence>
<feature type="transmembrane region" description="Helical" evidence="1">
    <location>
        <begin position="79"/>
        <end position="106"/>
    </location>
</feature>
<protein>
    <submittedName>
        <fullName evidence="2">Uncharacterized protein</fullName>
    </submittedName>
</protein>
<gene>
    <name evidence="2" type="ORF">ERS852473_00672</name>
</gene>
<keyword evidence="3" id="KW-1185">Reference proteome</keyword>
<dbReference type="EMBL" id="CYZR01000002">
    <property type="protein sequence ID" value="CUN62746.1"/>
    <property type="molecule type" value="Genomic_DNA"/>
</dbReference>
<reference evidence="2 3" key="1">
    <citation type="submission" date="2015-09" db="EMBL/GenBank/DDBJ databases">
        <authorList>
            <consortium name="Pathogen Informatics"/>
        </authorList>
    </citation>
    <scope>NUCLEOTIDE SEQUENCE [LARGE SCALE GENOMIC DNA]</scope>
    <source>
        <strain evidence="2 3">2789STDY5834858</strain>
    </source>
</reference>
<name>A0ABM9UN96_SARVE</name>
<keyword evidence="1" id="KW-1133">Transmembrane helix</keyword>
<accession>A0ABM9UN96</accession>
<proteinExistence type="predicted"/>
<evidence type="ECO:0000256" key="1">
    <source>
        <dbReference type="SAM" id="Phobius"/>
    </source>
</evidence>